<keyword evidence="4" id="KW-0410">Iron transport</keyword>
<feature type="region of interest" description="Disordered" evidence="9">
    <location>
        <begin position="299"/>
        <end position="318"/>
    </location>
</feature>
<dbReference type="InterPro" id="IPR050291">
    <property type="entry name" value="CDF_Transporter"/>
</dbReference>
<keyword evidence="6" id="KW-0862">Zinc</keyword>
<dbReference type="InterPro" id="IPR027469">
    <property type="entry name" value="Cation_efflux_TMD_sf"/>
</dbReference>
<feature type="domain" description="Cation efflux protein cytoplasmic" evidence="12">
    <location>
        <begin position="209"/>
        <end position="285"/>
    </location>
</feature>
<evidence type="ECO:0000256" key="6">
    <source>
        <dbReference type="ARBA" id="ARBA00022906"/>
    </source>
</evidence>
<keyword evidence="7 10" id="KW-1133">Transmembrane helix</keyword>
<dbReference type="Gene3D" id="1.20.1510.10">
    <property type="entry name" value="Cation efflux protein transmembrane domain"/>
    <property type="match status" value="1"/>
</dbReference>
<dbReference type="Gene3D" id="3.30.70.1350">
    <property type="entry name" value="Cation efflux protein, cytoplasmic domain"/>
    <property type="match status" value="1"/>
</dbReference>
<gene>
    <name evidence="13" type="ORF">MECH1_V1_1458</name>
</gene>
<evidence type="ECO:0000256" key="10">
    <source>
        <dbReference type="SAM" id="Phobius"/>
    </source>
</evidence>
<dbReference type="Proteomes" id="UP001497493">
    <property type="component" value="Chromosome"/>
</dbReference>
<dbReference type="InterPro" id="IPR058533">
    <property type="entry name" value="Cation_efflux_TM"/>
</dbReference>
<dbReference type="Pfam" id="PF01545">
    <property type="entry name" value="Cation_efflux"/>
    <property type="match status" value="1"/>
</dbReference>
<accession>A0ABP1C7J9</accession>
<feature type="transmembrane region" description="Helical" evidence="10">
    <location>
        <begin position="82"/>
        <end position="99"/>
    </location>
</feature>
<keyword evidence="5 10" id="KW-0812">Transmembrane</keyword>
<comment type="similarity">
    <text evidence="2">Belongs to the cation diffusion facilitator (CDF) transporter (TC 2.A.4) family. FieF subfamily.</text>
</comment>
<evidence type="ECO:0000256" key="8">
    <source>
        <dbReference type="ARBA" id="ARBA00023136"/>
    </source>
</evidence>
<keyword evidence="3" id="KW-0813">Transport</keyword>
<protein>
    <submittedName>
        <fullName evidence="13">Cobalt-zinc-cadmium resistance protein</fullName>
    </submittedName>
</protein>
<name>A0ABP1C7J9_9GAMM</name>
<feature type="domain" description="Cation efflux protein transmembrane" evidence="11">
    <location>
        <begin position="11"/>
        <end position="204"/>
    </location>
</feature>
<reference evidence="13 14" key="1">
    <citation type="submission" date="2024-04" db="EMBL/GenBank/DDBJ databases">
        <authorList>
            <person name="Cremers G."/>
        </authorList>
    </citation>
    <scope>NUCLEOTIDE SEQUENCE [LARGE SCALE GENOMIC DNA]</scope>
    <source>
        <strain evidence="13">MeCH1-AG</strain>
    </source>
</reference>
<dbReference type="InterPro" id="IPR036837">
    <property type="entry name" value="Cation_efflux_CTD_sf"/>
</dbReference>
<dbReference type="Pfam" id="PF16916">
    <property type="entry name" value="ZT_dimer"/>
    <property type="match status" value="1"/>
</dbReference>
<dbReference type="PANTHER" id="PTHR43840">
    <property type="entry name" value="MITOCHONDRIAL METAL TRANSPORTER 1-RELATED"/>
    <property type="match status" value="1"/>
</dbReference>
<sequence length="376" mass="39950">MATPALTRFAWLSIGAALTTIALKTEAYRRTGSVGLLSDAAESLVNLVAAVVALLMLSFAARPADHRHPFGHGKAEYFASGFEGALILVAATGIAVAAWDRWRHPQPLAELDLGMAISAGAAGINLAVALILLRAGRQYGSITLEADGRHLLTDVWTTGAILLALAAVRWTGWQLLDPLIAFLAAGQIVWSGIHLVFRSVSGLLDSAMPEREQALIEAILQRYREAGIEFHDLRTRSSGTGRFMTVHVLVPGHYTVQEGHDLVERIEDEIRQVLSNMTVVTHLEPLEDAASFAHERLETPPPVAAGTGDSAEDGQNHGRRRLRTTGMSLLVLGSAASLMLPGGYAGIALGVGLLGLAAGVHGSRTGRGRLSRTRPG</sequence>
<evidence type="ECO:0000256" key="4">
    <source>
        <dbReference type="ARBA" id="ARBA00022496"/>
    </source>
</evidence>
<keyword evidence="4" id="KW-0408">Iron</keyword>
<evidence type="ECO:0000256" key="9">
    <source>
        <dbReference type="SAM" id="MobiDB-lite"/>
    </source>
</evidence>
<evidence type="ECO:0000256" key="3">
    <source>
        <dbReference type="ARBA" id="ARBA00022448"/>
    </source>
</evidence>
<evidence type="ECO:0000259" key="11">
    <source>
        <dbReference type="Pfam" id="PF01545"/>
    </source>
</evidence>
<feature type="transmembrane region" description="Helical" evidence="10">
    <location>
        <begin position="154"/>
        <end position="173"/>
    </location>
</feature>
<feature type="transmembrane region" description="Helical" evidence="10">
    <location>
        <begin position="329"/>
        <end position="358"/>
    </location>
</feature>
<dbReference type="InterPro" id="IPR002524">
    <property type="entry name" value="Cation_efflux"/>
</dbReference>
<dbReference type="PANTHER" id="PTHR43840:SF15">
    <property type="entry name" value="MITOCHONDRIAL METAL TRANSPORTER 1-RELATED"/>
    <property type="match status" value="1"/>
</dbReference>
<dbReference type="NCBIfam" id="TIGR01297">
    <property type="entry name" value="CDF"/>
    <property type="match status" value="1"/>
</dbReference>
<feature type="transmembrane region" description="Helical" evidence="10">
    <location>
        <begin position="111"/>
        <end position="133"/>
    </location>
</feature>
<dbReference type="InterPro" id="IPR027470">
    <property type="entry name" value="Cation_efflux_CTD"/>
</dbReference>
<feature type="transmembrane region" description="Helical" evidence="10">
    <location>
        <begin position="179"/>
        <end position="197"/>
    </location>
</feature>
<evidence type="ECO:0000256" key="7">
    <source>
        <dbReference type="ARBA" id="ARBA00022989"/>
    </source>
</evidence>
<keyword evidence="6" id="KW-0406">Ion transport</keyword>
<dbReference type="SUPFAM" id="SSF161111">
    <property type="entry name" value="Cation efflux protein transmembrane domain-like"/>
    <property type="match status" value="1"/>
</dbReference>
<organism evidence="13 14">
    <name type="scientific">Candidatus Methylocalor cossyra</name>
    <dbReference type="NCBI Taxonomy" id="3108543"/>
    <lineage>
        <taxon>Bacteria</taxon>
        <taxon>Pseudomonadati</taxon>
        <taxon>Pseudomonadota</taxon>
        <taxon>Gammaproteobacteria</taxon>
        <taxon>Methylococcales</taxon>
        <taxon>Methylococcaceae</taxon>
        <taxon>Candidatus Methylocalor</taxon>
    </lineage>
</organism>
<dbReference type="RefSeq" id="WP_348759733.1">
    <property type="nucleotide sequence ID" value="NZ_OZ026884.1"/>
</dbReference>
<evidence type="ECO:0000256" key="1">
    <source>
        <dbReference type="ARBA" id="ARBA00004141"/>
    </source>
</evidence>
<dbReference type="SUPFAM" id="SSF160240">
    <property type="entry name" value="Cation efflux protein cytoplasmic domain-like"/>
    <property type="match status" value="1"/>
</dbReference>
<feature type="transmembrane region" description="Helical" evidence="10">
    <location>
        <begin position="43"/>
        <end position="61"/>
    </location>
</feature>
<comment type="subcellular location">
    <subcellularLocation>
        <location evidence="1">Membrane</location>
        <topology evidence="1">Multi-pass membrane protein</topology>
    </subcellularLocation>
</comment>
<evidence type="ECO:0000256" key="2">
    <source>
        <dbReference type="ARBA" id="ARBA00010212"/>
    </source>
</evidence>
<evidence type="ECO:0000259" key="12">
    <source>
        <dbReference type="Pfam" id="PF16916"/>
    </source>
</evidence>
<evidence type="ECO:0000313" key="14">
    <source>
        <dbReference type="Proteomes" id="UP001497493"/>
    </source>
</evidence>
<evidence type="ECO:0000256" key="5">
    <source>
        <dbReference type="ARBA" id="ARBA00022692"/>
    </source>
</evidence>
<dbReference type="EMBL" id="OZ026884">
    <property type="protein sequence ID" value="CAL1240234.1"/>
    <property type="molecule type" value="Genomic_DNA"/>
</dbReference>
<evidence type="ECO:0000313" key="13">
    <source>
        <dbReference type="EMBL" id="CAL1240234.1"/>
    </source>
</evidence>
<keyword evidence="8 10" id="KW-0472">Membrane</keyword>
<proteinExistence type="inferred from homology"/>
<keyword evidence="6" id="KW-0864">Zinc transport</keyword>
<keyword evidence="14" id="KW-1185">Reference proteome</keyword>